<dbReference type="Gene3D" id="1.20.1280.140">
    <property type="match status" value="1"/>
</dbReference>
<protein>
    <submittedName>
        <fullName evidence="1">Cell wall galactomanno</fullName>
    </submittedName>
</protein>
<dbReference type="EMBL" id="CP023323">
    <property type="protein sequence ID" value="ATY61078.1"/>
    <property type="molecule type" value="Genomic_DNA"/>
</dbReference>
<dbReference type="VEuPathDB" id="FungiDB:CCM_02088"/>
<dbReference type="InterPro" id="IPR021054">
    <property type="entry name" value="Cell_wall_mannoprotein_1"/>
</dbReference>
<sequence>MKYSAHVAVAFLSAGALANIAPRALSDFQLVLSTVQTDVDNLDVAVVGFTGNTVPVQAAATTLINHLTSGNTNLAGQPVLSLADTLALNANVNTFKTHAQTLVTDLKNKRPTVIATGNCALVRNNINNINTASGTLVATIVSKAAAAAQSIAQGQARDIQAILDDGKAYYTVANCP</sequence>
<dbReference type="GO" id="GO:0005576">
    <property type="term" value="C:extracellular region"/>
    <property type="evidence" value="ECO:0007669"/>
    <property type="project" value="TreeGrafter"/>
</dbReference>
<reference evidence="1 2" key="1">
    <citation type="journal article" date="2017" name="BMC Genomics">
        <title>Chromosome level assembly and secondary metabolite potential of the parasitic fungus Cordyceps militaris.</title>
        <authorList>
            <person name="Kramer G.J."/>
            <person name="Nodwell J.R."/>
        </authorList>
    </citation>
    <scope>NUCLEOTIDE SEQUENCE [LARGE SCALE GENOMIC DNA]</scope>
    <source>
        <strain evidence="1 2">ATCC 34164</strain>
    </source>
</reference>
<dbReference type="PANTHER" id="PTHR38123">
    <property type="entry name" value="CELL WALL SERINE-THREONINE-RICH GALACTOMANNOPROTEIN MP1 (AFU_ORTHOLOGUE AFUA_4G03240)"/>
    <property type="match status" value="1"/>
</dbReference>
<dbReference type="Pfam" id="PF12296">
    <property type="entry name" value="HsbA"/>
    <property type="match status" value="1"/>
</dbReference>
<gene>
    <name evidence="1" type="ORF">A9K55_006811</name>
</gene>
<dbReference type="PANTHER" id="PTHR38123:SF6">
    <property type="entry name" value="CELL WALL SERINE-THREONINE-RICH GALACTOMANNOPROTEIN MP1 (AFU_ORTHOLOGUE AFUA_4G03240)"/>
    <property type="match status" value="1"/>
</dbReference>
<proteinExistence type="predicted"/>
<organism evidence="1 2">
    <name type="scientific">Cordyceps militaris</name>
    <name type="common">Caterpillar fungus</name>
    <name type="synonym">Clavaria militaris</name>
    <dbReference type="NCBI Taxonomy" id="73501"/>
    <lineage>
        <taxon>Eukaryota</taxon>
        <taxon>Fungi</taxon>
        <taxon>Dikarya</taxon>
        <taxon>Ascomycota</taxon>
        <taxon>Pezizomycotina</taxon>
        <taxon>Sordariomycetes</taxon>
        <taxon>Hypocreomycetidae</taxon>
        <taxon>Hypocreales</taxon>
        <taxon>Cordycipitaceae</taxon>
        <taxon>Cordyceps</taxon>
    </lineage>
</organism>
<dbReference type="VEuPathDB" id="FungiDB:A9K55_006811"/>
<dbReference type="OrthoDB" id="2422134at2759"/>
<name>A0A2H4SD88_CORMI</name>
<dbReference type="Proteomes" id="UP000323067">
    <property type="component" value="Chromosome vi"/>
</dbReference>
<dbReference type="AlphaFoldDB" id="A0A2H4SD88"/>
<evidence type="ECO:0000313" key="1">
    <source>
        <dbReference type="EMBL" id="ATY61078.1"/>
    </source>
</evidence>
<accession>A0A2H4SD88</accession>
<evidence type="ECO:0000313" key="2">
    <source>
        <dbReference type="Proteomes" id="UP000323067"/>
    </source>
</evidence>